<dbReference type="AlphaFoldDB" id="A0A0F9CZR1"/>
<sequence length="130" mass="14123">MSSKRQIKWKIDFSKGLTPYSGLLVPEGGTPDCDQVELHKGVLRRAIGLSELIATTIAAELPLLLDEFYKSSGTNFLMQITDTSCRRFTSPSTWTSLGAHGTPLTKTNNPDLFVSGAVAEDLHVITDAVN</sequence>
<protein>
    <submittedName>
        <fullName evidence="1">Uncharacterized protein</fullName>
    </submittedName>
</protein>
<organism evidence="1">
    <name type="scientific">marine sediment metagenome</name>
    <dbReference type="NCBI Taxonomy" id="412755"/>
    <lineage>
        <taxon>unclassified sequences</taxon>
        <taxon>metagenomes</taxon>
        <taxon>ecological metagenomes</taxon>
    </lineage>
</organism>
<gene>
    <name evidence="1" type="ORF">LCGC14_2261930</name>
</gene>
<name>A0A0F9CZR1_9ZZZZ</name>
<comment type="caution">
    <text evidence="1">The sequence shown here is derived from an EMBL/GenBank/DDBJ whole genome shotgun (WGS) entry which is preliminary data.</text>
</comment>
<proteinExistence type="predicted"/>
<reference evidence="1" key="1">
    <citation type="journal article" date="2015" name="Nature">
        <title>Complex archaea that bridge the gap between prokaryotes and eukaryotes.</title>
        <authorList>
            <person name="Spang A."/>
            <person name="Saw J.H."/>
            <person name="Jorgensen S.L."/>
            <person name="Zaremba-Niedzwiedzka K."/>
            <person name="Martijn J."/>
            <person name="Lind A.E."/>
            <person name="van Eijk R."/>
            <person name="Schleper C."/>
            <person name="Guy L."/>
            <person name="Ettema T.J."/>
        </authorList>
    </citation>
    <scope>NUCLEOTIDE SEQUENCE</scope>
</reference>
<accession>A0A0F9CZR1</accession>
<evidence type="ECO:0000313" key="1">
    <source>
        <dbReference type="EMBL" id="KKL54784.1"/>
    </source>
</evidence>
<dbReference type="EMBL" id="LAZR01031079">
    <property type="protein sequence ID" value="KKL54784.1"/>
    <property type="molecule type" value="Genomic_DNA"/>
</dbReference>
<feature type="non-terminal residue" evidence="1">
    <location>
        <position position="130"/>
    </location>
</feature>